<comment type="caution">
    <text evidence="1">The sequence shown here is derived from an EMBL/GenBank/DDBJ whole genome shotgun (WGS) entry which is preliminary data.</text>
</comment>
<dbReference type="OrthoDB" id="275232at2"/>
<evidence type="ECO:0000313" key="1">
    <source>
        <dbReference type="EMBL" id="MXQ65236.1"/>
    </source>
</evidence>
<dbReference type="AlphaFoldDB" id="A0A6I4WB30"/>
<proteinExistence type="predicted"/>
<organism evidence="1 2">
    <name type="scientific">Actinomadura rayongensis</name>
    <dbReference type="NCBI Taxonomy" id="1429076"/>
    <lineage>
        <taxon>Bacteria</taxon>
        <taxon>Bacillati</taxon>
        <taxon>Actinomycetota</taxon>
        <taxon>Actinomycetes</taxon>
        <taxon>Streptosporangiales</taxon>
        <taxon>Thermomonosporaceae</taxon>
        <taxon>Actinomadura</taxon>
    </lineage>
</organism>
<dbReference type="Proteomes" id="UP000431901">
    <property type="component" value="Unassembled WGS sequence"/>
</dbReference>
<protein>
    <submittedName>
        <fullName evidence="1">Uncharacterized protein</fullName>
    </submittedName>
</protein>
<gene>
    <name evidence="1" type="ORF">GQ466_14445</name>
</gene>
<sequence length="126" mass="14755">MELKPVALYREMYQGEREDLPSIQNATARIVEPDRARILDYMRKTPQGFSVMESLPNLFRPGEYIPGAPSLNTDGIWVWRTDSLVYLTARTLVLPALFVEHVRERDYVPAEVEWTDELSTAVRRWW</sequence>
<accession>A0A6I4WB30</accession>
<reference evidence="1 2" key="1">
    <citation type="submission" date="2019-12" db="EMBL/GenBank/DDBJ databases">
        <title>Nocardia macrotermitis sp. nov. and Nocardia aurantia sp. nov., isolated from the gut of the fungus growing-termite Macrotermes natalensis.</title>
        <authorList>
            <person name="Christine B."/>
            <person name="Rene B."/>
        </authorList>
    </citation>
    <scope>NUCLEOTIDE SEQUENCE [LARGE SCALE GENOMIC DNA]</scope>
    <source>
        <strain evidence="1 2">DSM 102126</strain>
    </source>
</reference>
<name>A0A6I4WB30_9ACTN</name>
<evidence type="ECO:0000313" key="2">
    <source>
        <dbReference type="Proteomes" id="UP000431901"/>
    </source>
</evidence>
<keyword evidence="2" id="KW-1185">Reference proteome</keyword>
<dbReference type="RefSeq" id="WP_161103356.1">
    <property type="nucleotide sequence ID" value="NZ_JBHLYI010000010.1"/>
</dbReference>
<dbReference type="EMBL" id="WUTW01000002">
    <property type="protein sequence ID" value="MXQ65236.1"/>
    <property type="molecule type" value="Genomic_DNA"/>
</dbReference>